<organism evidence="1 2">
    <name type="scientific">Orientia tsutsugamushi str. Gilliam</name>
    <dbReference type="NCBI Taxonomy" id="1359184"/>
    <lineage>
        <taxon>Bacteria</taxon>
        <taxon>Pseudomonadati</taxon>
        <taxon>Pseudomonadota</taxon>
        <taxon>Alphaproteobacteria</taxon>
        <taxon>Rickettsiales</taxon>
        <taxon>Rickettsiaceae</taxon>
        <taxon>Rickettsieae</taxon>
        <taxon>Orientia</taxon>
    </lineage>
</organism>
<dbReference type="Gene3D" id="2.30.30.940">
    <property type="match status" value="1"/>
</dbReference>
<protein>
    <submittedName>
        <fullName evidence="1">Putative conjugative transfer protein TraI</fullName>
    </submittedName>
</protein>
<dbReference type="Proteomes" id="UP000033769">
    <property type="component" value="Unassembled WGS sequence"/>
</dbReference>
<gene>
    <name evidence="1" type="ORF">OTSGILL_2441</name>
</gene>
<dbReference type="EMBL" id="LANO01000051">
    <property type="protein sequence ID" value="KJV51237.1"/>
    <property type="molecule type" value="Genomic_DNA"/>
</dbReference>
<evidence type="ECO:0000313" key="2">
    <source>
        <dbReference type="Proteomes" id="UP000033769"/>
    </source>
</evidence>
<evidence type="ECO:0000313" key="1">
    <source>
        <dbReference type="EMBL" id="KJV51237.1"/>
    </source>
</evidence>
<dbReference type="AlphaFoldDB" id="A0A0F3M6Y4"/>
<reference evidence="1 2" key="1">
    <citation type="submission" date="2015-02" db="EMBL/GenBank/DDBJ databases">
        <title>Genome Sequencing of Rickettsiales.</title>
        <authorList>
            <person name="Daugherty S.C."/>
            <person name="Su Q."/>
            <person name="Abolude K."/>
            <person name="Beier-Sexton M."/>
            <person name="Carlyon J.A."/>
            <person name="Carter R."/>
            <person name="Day N.P."/>
            <person name="Dumler S.J."/>
            <person name="Dyachenko V."/>
            <person name="Godinez A."/>
            <person name="Kurtti T.J."/>
            <person name="Lichay M."/>
            <person name="Mullins K.E."/>
            <person name="Ott S."/>
            <person name="Pappas-Brown V."/>
            <person name="Paris D.H."/>
            <person name="Patel P."/>
            <person name="Richards A.L."/>
            <person name="Sadzewicz L."/>
            <person name="Sears K."/>
            <person name="Seidman D."/>
            <person name="Sengamalay N."/>
            <person name="Stenos J."/>
            <person name="Tallon L.J."/>
            <person name="Vincent G."/>
            <person name="Fraser C.M."/>
            <person name="Munderloh U."/>
            <person name="Dunning-Hotopp J.C."/>
        </authorList>
    </citation>
    <scope>NUCLEOTIDE SEQUENCE [LARGE SCALE GENOMIC DNA]</scope>
    <source>
        <strain evidence="1 2">Gilliam</strain>
    </source>
</reference>
<accession>A0A0F3M6Y4</accession>
<name>A0A0F3M6Y4_ORITS</name>
<sequence length="80" mass="8825">MAGDRIVFQTNDKDLQIQNSEFATLVSIDESKFVAKTDTGNEVSFDLNKISFKHGYATTVCNPQTAVKKDVYVLHNNGVG</sequence>
<comment type="caution">
    <text evidence="1">The sequence shown here is derived from an EMBL/GenBank/DDBJ whole genome shotgun (WGS) entry which is preliminary data.</text>
</comment>
<proteinExistence type="predicted"/>
<dbReference type="PATRIC" id="fig|1359184.3.peg.2351"/>